<dbReference type="Proteomes" id="UP001348817">
    <property type="component" value="Plasmid pFA5"/>
</dbReference>
<accession>A0AAU9D1Q0</accession>
<reference evidence="1 2" key="1">
    <citation type="submission" date="2021-12" db="EMBL/GenBank/DDBJ databases">
        <title>Genome sequencing of bacteria with rrn-lacking chromosome and rrn-plasmid.</title>
        <authorList>
            <person name="Anda M."/>
            <person name="Iwasaki W."/>
        </authorList>
    </citation>
    <scope>NUCLEOTIDE SEQUENCE [LARGE SCALE GENOMIC DNA]</scope>
    <source>
        <strain evidence="1 2">DSM 100852</strain>
        <plasmid evidence="1 2">pFA5</plasmid>
    </source>
</reference>
<dbReference type="KEGG" id="fax:FUAX_49960"/>
<geneLocation type="plasmid" evidence="1 2">
    <name>pFA5</name>
</geneLocation>
<dbReference type="SUPFAM" id="SSF52833">
    <property type="entry name" value="Thioredoxin-like"/>
    <property type="match status" value="1"/>
</dbReference>
<name>A0AAU9D1Q0_9BACT</name>
<dbReference type="EMBL" id="AP025319">
    <property type="protein sequence ID" value="BDD12564.1"/>
    <property type="molecule type" value="Genomic_DNA"/>
</dbReference>
<protein>
    <submittedName>
        <fullName evidence="1">Uncharacterized protein</fullName>
    </submittedName>
</protein>
<dbReference type="InterPro" id="IPR036249">
    <property type="entry name" value="Thioredoxin-like_sf"/>
</dbReference>
<evidence type="ECO:0000313" key="2">
    <source>
        <dbReference type="Proteomes" id="UP001348817"/>
    </source>
</evidence>
<dbReference type="RefSeq" id="WP_338395882.1">
    <property type="nucleotide sequence ID" value="NZ_AP025319.1"/>
</dbReference>
<proteinExistence type="predicted"/>
<keyword evidence="2" id="KW-1185">Reference proteome</keyword>
<evidence type="ECO:0000313" key="1">
    <source>
        <dbReference type="EMBL" id="BDD12564.1"/>
    </source>
</evidence>
<dbReference type="Gene3D" id="3.40.30.10">
    <property type="entry name" value="Glutaredoxin"/>
    <property type="match status" value="1"/>
</dbReference>
<gene>
    <name evidence="1" type="ORF">FUAX_49960</name>
</gene>
<keyword evidence="1" id="KW-0614">Plasmid</keyword>
<sequence>MMPQLNEWYKSAKREGWTLSAVSLDTDLGKLKNTADELAPDIPVYSDFEGWKGPAAVSYNVNATPALFVLDKNLTIIGKPNRLPNP</sequence>
<dbReference type="AlphaFoldDB" id="A0AAU9D1Q0"/>
<organism evidence="1 2">
    <name type="scientific">Fulvitalea axinellae</name>
    <dbReference type="NCBI Taxonomy" id="1182444"/>
    <lineage>
        <taxon>Bacteria</taxon>
        <taxon>Pseudomonadati</taxon>
        <taxon>Bacteroidota</taxon>
        <taxon>Cytophagia</taxon>
        <taxon>Cytophagales</taxon>
        <taxon>Persicobacteraceae</taxon>
        <taxon>Fulvitalea</taxon>
    </lineage>
</organism>